<keyword evidence="3" id="KW-1185">Reference proteome</keyword>
<evidence type="ECO:0000313" key="2">
    <source>
        <dbReference type="EMBL" id="GEO82992.1"/>
    </source>
</evidence>
<evidence type="ECO:0008006" key="4">
    <source>
        <dbReference type="Google" id="ProtNLM"/>
    </source>
</evidence>
<proteinExistence type="predicted"/>
<organism evidence="2 3">
    <name type="scientific">Pararhodospirillum oryzae</name>
    <dbReference type="NCBI Taxonomy" id="478448"/>
    <lineage>
        <taxon>Bacteria</taxon>
        <taxon>Pseudomonadati</taxon>
        <taxon>Pseudomonadota</taxon>
        <taxon>Alphaproteobacteria</taxon>
        <taxon>Rhodospirillales</taxon>
        <taxon>Rhodospirillaceae</taxon>
        <taxon>Pararhodospirillum</taxon>
    </lineage>
</organism>
<dbReference type="RefSeq" id="WP_147165025.1">
    <property type="nucleotide sequence ID" value="NZ_BJZO01000141.1"/>
</dbReference>
<protein>
    <recommendedName>
        <fullName evidence="4">DUF4139 domain-containing protein</fullName>
    </recommendedName>
</protein>
<dbReference type="Proteomes" id="UP000321567">
    <property type="component" value="Unassembled WGS sequence"/>
</dbReference>
<evidence type="ECO:0000256" key="1">
    <source>
        <dbReference type="SAM" id="Coils"/>
    </source>
</evidence>
<gene>
    <name evidence="2" type="ORF">ROR02_31230</name>
</gene>
<feature type="coiled-coil region" evidence="1">
    <location>
        <begin position="601"/>
        <end position="635"/>
    </location>
</feature>
<dbReference type="OrthoDB" id="580912at2"/>
<comment type="caution">
    <text evidence="2">The sequence shown here is derived from an EMBL/GenBank/DDBJ whole genome shotgun (WGS) entry which is preliminary data.</text>
</comment>
<evidence type="ECO:0000313" key="3">
    <source>
        <dbReference type="Proteomes" id="UP000321567"/>
    </source>
</evidence>
<accession>A0A512HC14</accession>
<reference evidence="2 3" key="1">
    <citation type="submission" date="2019-07" db="EMBL/GenBank/DDBJ databases">
        <title>Whole genome shotgun sequence of Rhodospirillum oryzae NBRC 107573.</title>
        <authorList>
            <person name="Hosoyama A."/>
            <person name="Uohara A."/>
            <person name="Ohji S."/>
            <person name="Ichikawa N."/>
        </authorList>
    </citation>
    <scope>NUCLEOTIDE SEQUENCE [LARGE SCALE GENOMIC DNA]</scope>
    <source>
        <strain evidence="2 3">NBRC 107573</strain>
    </source>
</reference>
<dbReference type="EMBL" id="BJZO01000141">
    <property type="protein sequence ID" value="GEO82992.1"/>
    <property type="molecule type" value="Genomic_DNA"/>
</dbReference>
<name>A0A512HC14_9PROT</name>
<sequence length="691" mass="73057">MTFPPLTPVVLGLGLVAALPALSALGVTPTEEPVLRRVVMSTGGVALFEYTAPTHGTQPLTLTVPLEQVDDVLRTLSVTDPAGPVVGVRLAGQAPLAEVFRTLPLDPDALTSPAALLDALQGTPVTLGGPRAVSGRLLSVTPETTTLPDGGQQTRHRLGLMTAQGLRQVILEETDSLSFDDPAVAEAVRLALEALAGAHHKDARTLSIALSPGEARMVRLVHLAEAPLWKTSYRLTLPTAPREGEADPGEGRLAGWATLENLSGHDWRDVSVTLVSGNPVTFTQDLYAPYHVERPRIPVEVYGRLLPSPDTGAARGGAAVQAAPLALPQPEAMPARLRAAKAPFEADFGATADASSESPPLPLPAPTTVTAQVLFTLAGPVTLGEGQTLLAPLLDQTLPVRRVTHVRAARPADPPLAALSLTNATTAALPPGPVSLTQRTDEGLAFLGDARLPLLPAGETRLLAFAADQDIAVSRQNDEERHVAGLSAARGVLTVRQIRHADTRYTLTNASPQARTVVLDHPRREGWSLVAPEDMEAVATTPEAHRLTFTVPASGQRTVLVRLEHIDMEVLEAGTLDAPALARLSADGALSQDERTAVESLTQLAARAAEYESRAAQIDDEIAEVQQAQASARENLKAVPPDSDLHARFLERLGQLDDRQGTLESQRTDARAEARAARGELESLIGSLKLP</sequence>
<keyword evidence="1" id="KW-0175">Coiled coil</keyword>
<dbReference type="AlphaFoldDB" id="A0A512HC14"/>